<protein>
    <submittedName>
        <fullName evidence="5">Phosphoribosylglycinamide formyltransferase</fullName>
    </submittedName>
</protein>
<keyword evidence="2" id="KW-0680">Restriction system</keyword>
<name>A0ABX3BQY4_9PAST</name>
<evidence type="ECO:0000259" key="4">
    <source>
        <dbReference type="Pfam" id="PF01420"/>
    </source>
</evidence>
<keyword evidence="6" id="KW-1185">Reference proteome</keyword>
<feature type="domain" description="Type I restriction modification DNA specificity" evidence="4">
    <location>
        <begin position="142"/>
        <end position="285"/>
    </location>
</feature>
<dbReference type="InterPro" id="IPR000055">
    <property type="entry name" value="Restrct_endonuc_typeI_TRD"/>
</dbReference>
<evidence type="ECO:0000313" key="6">
    <source>
        <dbReference type="Proteomes" id="UP000175677"/>
    </source>
</evidence>
<dbReference type="EMBL" id="MDJC01000003">
    <property type="protein sequence ID" value="OEY77843.1"/>
    <property type="molecule type" value="Genomic_DNA"/>
</dbReference>
<evidence type="ECO:0000256" key="2">
    <source>
        <dbReference type="ARBA" id="ARBA00022747"/>
    </source>
</evidence>
<dbReference type="Pfam" id="PF01420">
    <property type="entry name" value="Methylase_S"/>
    <property type="match status" value="1"/>
</dbReference>
<evidence type="ECO:0000256" key="1">
    <source>
        <dbReference type="ARBA" id="ARBA00010923"/>
    </source>
</evidence>
<comment type="caution">
    <text evidence="5">The sequence shown here is derived from an EMBL/GenBank/DDBJ whole genome shotgun (WGS) entry which is preliminary data.</text>
</comment>
<keyword evidence="3" id="KW-0238">DNA-binding</keyword>
<dbReference type="Proteomes" id="UP000175677">
    <property type="component" value="Unassembled WGS sequence"/>
</dbReference>
<gene>
    <name evidence="5" type="ORF">BFQ30_05305</name>
</gene>
<proteinExistence type="inferred from homology"/>
<evidence type="ECO:0000256" key="3">
    <source>
        <dbReference type="ARBA" id="ARBA00023125"/>
    </source>
</evidence>
<organism evidence="5 6">
    <name type="scientific">Haemophilus quentini</name>
    <dbReference type="NCBI Taxonomy" id="123834"/>
    <lineage>
        <taxon>Bacteria</taxon>
        <taxon>Pseudomonadati</taxon>
        <taxon>Pseudomonadota</taxon>
        <taxon>Gammaproteobacteria</taxon>
        <taxon>Pasteurellales</taxon>
        <taxon>Pasteurellaceae</taxon>
        <taxon>Haemophilus</taxon>
    </lineage>
</organism>
<accession>A0ABX3BQY4</accession>
<dbReference type="Gene3D" id="3.90.220.20">
    <property type="entry name" value="DNA methylase specificity domains"/>
    <property type="match status" value="1"/>
</dbReference>
<dbReference type="InterPro" id="IPR044946">
    <property type="entry name" value="Restrct_endonuc_typeI_TRD_sf"/>
</dbReference>
<sequence>MEYLNEENKIKGNCLTVGMLGMQFFYMEKDFYSGQFTKTLYPKEDKLPLFNCWVAQYFITILNKFQTVYQGGLVRDFEDTFNKSEFFLPFKNNKVDLNYIQEFITELQAERLQELQGYLKVTGLSNYTLTEEEQRAIDDLDNVEWGIFNIEKLFGKATRGKRLKSADRISGGLPFVTAGENDTGISAFIGNDVEVFKANTITIDMFGSAKYRNYQYGADDHIAVVHCDKLAKEAVCFLTSAIHKVSNAGQFSYAKNFYAKDADELNISLPTKNNVPDYALMKTLGSAVKKLVIADVVKYADRELSAYQSVIGE</sequence>
<comment type="similarity">
    <text evidence="1">Belongs to the type-I restriction system S methylase family.</text>
</comment>
<reference evidence="5 6" key="1">
    <citation type="submission" date="2016-08" db="EMBL/GenBank/DDBJ databases">
        <authorList>
            <person name="Eshaghi A."/>
            <person name="Soares D."/>
            <person name="Kus J."/>
            <person name="Richardson D."/>
            <person name="Li A."/>
            <person name="Patel S.N."/>
        </authorList>
    </citation>
    <scope>NUCLEOTIDE SEQUENCE [LARGE SCALE GENOMIC DNA]</scope>
    <source>
        <strain evidence="5 6">C860</strain>
    </source>
</reference>
<dbReference type="SUPFAM" id="SSF116734">
    <property type="entry name" value="DNA methylase specificity domain"/>
    <property type="match status" value="1"/>
</dbReference>
<evidence type="ECO:0000313" key="5">
    <source>
        <dbReference type="EMBL" id="OEY77843.1"/>
    </source>
</evidence>